<dbReference type="InterPro" id="IPR002942">
    <property type="entry name" value="S4_RNA-bd"/>
</dbReference>
<comment type="caution">
    <text evidence="4">The sequence shown here is derived from an EMBL/GenBank/DDBJ whole genome shotgun (WGS) entry which is preliminary data.</text>
</comment>
<keyword evidence="5" id="KW-1185">Reference proteome</keyword>
<evidence type="ECO:0000256" key="1">
    <source>
        <dbReference type="PROSITE-ProRule" id="PRU00182"/>
    </source>
</evidence>
<accession>A0ABV3Z4H6</accession>
<evidence type="ECO:0000259" key="3">
    <source>
        <dbReference type="SMART" id="SM00363"/>
    </source>
</evidence>
<organism evidence="4 5">
    <name type="scientific">Hyphococcus lacteus</name>
    <dbReference type="NCBI Taxonomy" id="3143536"/>
    <lineage>
        <taxon>Bacteria</taxon>
        <taxon>Pseudomonadati</taxon>
        <taxon>Pseudomonadota</taxon>
        <taxon>Alphaproteobacteria</taxon>
        <taxon>Parvularculales</taxon>
        <taxon>Parvularculaceae</taxon>
        <taxon>Hyphococcus</taxon>
    </lineage>
</organism>
<evidence type="ECO:0000256" key="2">
    <source>
        <dbReference type="SAM" id="MobiDB-lite"/>
    </source>
</evidence>
<feature type="domain" description="RNA-binding S4" evidence="3">
    <location>
        <begin position="13"/>
        <end position="79"/>
    </location>
</feature>
<dbReference type="InterPro" id="IPR036986">
    <property type="entry name" value="S4_RNA-bd_sf"/>
</dbReference>
<dbReference type="EMBL" id="JBEHZE010000001">
    <property type="protein sequence ID" value="MEX6633697.1"/>
    <property type="molecule type" value="Genomic_DNA"/>
</dbReference>
<dbReference type="Gene3D" id="3.10.290.10">
    <property type="entry name" value="RNA-binding S4 domain"/>
    <property type="match status" value="1"/>
</dbReference>
<dbReference type="SMART" id="SM00363">
    <property type="entry name" value="S4"/>
    <property type="match status" value="1"/>
</dbReference>
<dbReference type="SUPFAM" id="SSF55174">
    <property type="entry name" value="Alpha-L RNA-binding motif"/>
    <property type="match status" value="1"/>
</dbReference>
<keyword evidence="1" id="KW-0694">RNA-binding</keyword>
<evidence type="ECO:0000313" key="4">
    <source>
        <dbReference type="EMBL" id="MEX6633697.1"/>
    </source>
</evidence>
<dbReference type="Proteomes" id="UP001560685">
    <property type="component" value="Unassembled WGS sequence"/>
</dbReference>
<evidence type="ECO:0000313" key="5">
    <source>
        <dbReference type="Proteomes" id="UP001560685"/>
    </source>
</evidence>
<reference evidence="4 5" key="1">
    <citation type="submission" date="2024-05" db="EMBL/GenBank/DDBJ databases">
        <title>Three bacterial strains, DH-69, EH-24, and ECK-19 isolated from coastal sediments.</title>
        <authorList>
            <person name="Ye Y.-Q."/>
            <person name="Du Z.-J."/>
        </authorList>
    </citation>
    <scope>NUCLEOTIDE SEQUENCE [LARGE SCALE GENOMIC DNA]</scope>
    <source>
        <strain evidence="4 5">ECK-19</strain>
    </source>
</reference>
<sequence length="135" mass="15059">MSASSTETDTATQRLDRWLWFARFFKTRTLAAKFVSDGNVRLTRGDAVQRADKPATPVRSGDVIVFTRNDHPRIITVLNCGSRRGPASEARQLYEDNSPPVIKTGTSPRPFEREKGAGRPTKKERRAISALKTGE</sequence>
<gene>
    <name evidence="4" type="ORF">ABFZ84_09070</name>
</gene>
<feature type="region of interest" description="Disordered" evidence="2">
    <location>
        <begin position="84"/>
        <end position="135"/>
    </location>
</feature>
<name>A0ABV3Z4H6_9PROT</name>
<proteinExistence type="predicted"/>
<dbReference type="RefSeq" id="WP_369313678.1">
    <property type="nucleotide sequence ID" value="NZ_JBEHZE010000001.1"/>
</dbReference>
<protein>
    <submittedName>
        <fullName evidence="4">RNA-binding S4 domain-containing protein</fullName>
    </submittedName>
</protein>
<dbReference type="PROSITE" id="PS50889">
    <property type="entry name" value="S4"/>
    <property type="match status" value="1"/>
</dbReference>